<evidence type="ECO:0000313" key="2">
    <source>
        <dbReference type="Proteomes" id="UP000814033"/>
    </source>
</evidence>
<accession>A0ACB8R460</accession>
<proteinExistence type="predicted"/>
<reference evidence="1" key="2">
    <citation type="journal article" date="2022" name="New Phytol.">
        <title>Evolutionary transition to the ectomycorrhizal habit in the genomes of a hyperdiverse lineage of mushroom-forming fungi.</title>
        <authorList>
            <person name="Looney B."/>
            <person name="Miyauchi S."/>
            <person name="Morin E."/>
            <person name="Drula E."/>
            <person name="Courty P.E."/>
            <person name="Kohler A."/>
            <person name="Kuo A."/>
            <person name="LaButti K."/>
            <person name="Pangilinan J."/>
            <person name="Lipzen A."/>
            <person name="Riley R."/>
            <person name="Andreopoulos W."/>
            <person name="He G."/>
            <person name="Johnson J."/>
            <person name="Nolan M."/>
            <person name="Tritt A."/>
            <person name="Barry K.W."/>
            <person name="Grigoriev I.V."/>
            <person name="Nagy L.G."/>
            <person name="Hibbett D."/>
            <person name="Henrissat B."/>
            <person name="Matheny P.B."/>
            <person name="Labbe J."/>
            <person name="Martin F.M."/>
        </authorList>
    </citation>
    <scope>NUCLEOTIDE SEQUENCE</scope>
    <source>
        <strain evidence="1">FP105234-sp</strain>
    </source>
</reference>
<comment type="caution">
    <text evidence="1">The sequence shown here is derived from an EMBL/GenBank/DDBJ whole genome shotgun (WGS) entry which is preliminary data.</text>
</comment>
<name>A0ACB8R460_9AGAM</name>
<gene>
    <name evidence="1" type="ORF">FA95DRAFT_1567586</name>
</gene>
<reference evidence="1" key="1">
    <citation type="submission" date="2021-02" db="EMBL/GenBank/DDBJ databases">
        <authorList>
            <consortium name="DOE Joint Genome Institute"/>
            <person name="Ahrendt S."/>
            <person name="Looney B.P."/>
            <person name="Miyauchi S."/>
            <person name="Morin E."/>
            <person name="Drula E."/>
            <person name="Courty P.E."/>
            <person name="Chicoki N."/>
            <person name="Fauchery L."/>
            <person name="Kohler A."/>
            <person name="Kuo A."/>
            <person name="Labutti K."/>
            <person name="Pangilinan J."/>
            <person name="Lipzen A."/>
            <person name="Riley R."/>
            <person name="Andreopoulos W."/>
            <person name="He G."/>
            <person name="Johnson J."/>
            <person name="Barry K.W."/>
            <person name="Grigoriev I.V."/>
            <person name="Nagy L."/>
            <person name="Hibbett D."/>
            <person name="Henrissat B."/>
            <person name="Matheny P.B."/>
            <person name="Labbe J."/>
            <person name="Martin F."/>
        </authorList>
    </citation>
    <scope>NUCLEOTIDE SEQUENCE</scope>
    <source>
        <strain evidence="1">FP105234-sp</strain>
    </source>
</reference>
<dbReference type="EMBL" id="MU276433">
    <property type="protein sequence ID" value="KAI0038705.1"/>
    <property type="molecule type" value="Genomic_DNA"/>
</dbReference>
<protein>
    <submittedName>
        <fullName evidence="1">Uncharacterized protein</fullName>
    </submittedName>
</protein>
<organism evidence="1 2">
    <name type="scientific">Auriscalpium vulgare</name>
    <dbReference type="NCBI Taxonomy" id="40419"/>
    <lineage>
        <taxon>Eukaryota</taxon>
        <taxon>Fungi</taxon>
        <taxon>Dikarya</taxon>
        <taxon>Basidiomycota</taxon>
        <taxon>Agaricomycotina</taxon>
        <taxon>Agaricomycetes</taxon>
        <taxon>Russulales</taxon>
        <taxon>Auriscalpiaceae</taxon>
        <taxon>Auriscalpium</taxon>
    </lineage>
</organism>
<keyword evidence="2" id="KW-1185">Reference proteome</keyword>
<sequence length="136" mass="15011">MINAPTKTSPHIYRRGLTPYRVFGFALSNQFFASYCLKHALGAFMPGADLVELINDAVEKIQADADVLHESDLRAVYTGEWEYAAGCAVQPGIVFCLIIGDNSKEELMCPSPEVVARVREAVGGLEPMWFQQENSV</sequence>
<evidence type="ECO:0000313" key="1">
    <source>
        <dbReference type="EMBL" id="KAI0038705.1"/>
    </source>
</evidence>
<dbReference type="Proteomes" id="UP000814033">
    <property type="component" value="Unassembled WGS sequence"/>
</dbReference>